<gene>
    <name evidence="3" type="ORF">ISN45_At01g032780</name>
</gene>
<protein>
    <submittedName>
        <fullName evidence="3">Zinc finger CCCH-type</fullName>
    </submittedName>
</protein>
<evidence type="ECO:0000313" key="3">
    <source>
        <dbReference type="EMBL" id="KAG7648314.1"/>
    </source>
</evidence>
<dbReference type="InterPro" id="IPR000571">
    <property type="entry name" value="Znf_CCCH"/>
</dbReference>
<proteinExistence type="predicted"/>
<accession>A0A8T2GM42</accession>
<evidence type="ECO:0000256" key="1">
    <source>
        <dbReference type="PROSITE-ProRule" id="PRU00723"/>
    </source>
</evidence>
<dbReference type="EMBL" id="JAEFBK010000001">
    <property type="protein sequence ID" value="KAG7648314.1"/>
    <property type="molecule type" value="Genomic_DNA"/>
</dbReference>
<feature type="domain" description="C3H1-type" evidence="2">
    <location>
        <begin position="48"/>
        <end position="77"/>
    </location>
</feature>
<keyword evidence="1" id="KW-0862">Zinc</keyword>
<sequence>MKQTKMRGDKFTLRDSRDGGRGVCLKVDGGRGVCLKGDGGRGVCLKGDGGRGVCLKVDGGRGVCLKGDSCDFNHSYTLPRREEVEKHQIELFKEEILSYMRKWISPHEFLQKVLDFNLKSLLVDLAVTFNVRYPERQRLLV</sequence>
<evidence type="ECO:0000259" key="2">
    <source>
        <dbReference type="PROSITE" id="PS50103"/>
    </source>
</evidence>
<keyword evidence="1" id="KW-0479">Metal-binding</keyword>
<comment type="caution">
    <text evidence="3">The sequence shown here is derived from an EMBL/GenBank/DDBJ whole genome shotgun (WGS) entry which is preliminary data.</text>
</comment>
<dbReference type="PROSITE" id="PS50103">
    <property type="entry name" value="ZF_C3H1"/>
    <property type="match status" value="1"/>
</dbReference>
<name>A0A8T2GM42_9BRAS</name>
<dbReference type="Proteomes" id="UP000694240">
    <property type="component" value="Chromosome 1"/>
</dbReference>
<organism evidence="3 4">
    <name type="scientific">Arabidopsis thaliana x Arabidopsis arenosa</name>
    <dbReference type="NCBI Taxonomy" id="1240361"/>
    <lineage>
        <taxon>Eukaryota</taxon>
        <taxon>Viridiplantae</taxon>
        <taxon>Streptophyta</taxon>
        <taxon>Embryophyta</taxon>
        <taxon>Tracheophyta</taxon>
        <taxon>Spermatophyta</taxon>
        <taxon>Magnoliopsida</taxon>
        <taxon>eudicotyledons</taxon>
        <taxon>Gunneridae</taxon>
        <taxon>Pentapetalae</taxon>
        <taxon>rosids</taxon>
        <taxon>malvids</taxon>
        <taxon>Brassicales</taxon>
        <taxon>Brassicaceae</taxon>
        <taxon>Camelineae</taxon>
        <taxon>Arabidopsis</taxon>
    </lineage>
</organism>
<reference evidence="3 4" key="1">
    <citation type="submission" date="2020-12" db="EMBL/GenBank/DDBJ databases">
        <title>Concerted genomic and epigenomic changes stabilize Arabidopsis allopolyploids.</title>
        <authorList>
            <person name="Chen Z."/>
        </authorList>
    </citation>
    <scope>NUCLEOTIDE SEQUENCE [LARGE SCALE GENOMIC DNA]</scope>
    <source>
        <strain evidence="3">Allo738</strain>
        <tissue evidence="3">Leaf</tissue>
    </source>
</reference>
<keyword evidence="4" id="KW-1185">Reference proteome</keyword>
<keyword evidence="1" id="KW-0863">Zinc-finger</keyword>
<dbReference type="GO" id="GO:0008270">
    <property type="term" value="F:zinc ion binding"/>
    <property type="evidence" value="ECO:0007669"/>
    <property type="project" value="UniProtKB-KW"/>
</dbReference>
<evidence type="ECO:0000313" key="4">
    <source>
        <dbReference type="Proteomes" id="UP000694240"/>
    </source>
</evidence>
<dbReference type="AlphaFoldDB" id="A0A8T2GM42"/>
<feature type="zinc finger region" description="C3H1-type" evidence="1">
    <location>
        <begin position="48"/>
        <end position="77"/>
    </location>
</feature>